<evidence type="ECO:0000256" key="7">
    <source>
        <dbReference type="SAM" id="Phobius"/>
    </source>
</evidence>
<comment type="caution">
    <text evidence="9">The sequence shown here is derived from an EMBL/GenBank/DDBJ whole genome shotgun (WGS) entry which is preliminary data.</text>
</comment>
<feature type="compositionally biased region" description="Basic and acidic residues" evidence="6">
    <location>
        <begin position="9"/>
        <end position="66"/>
    </location>
</feature>
<accession>A0A840I464</accession>
<evidence type="ECO:0000256" key="1">
    <source>
        <dbReference type="ARBA" id="ARBA00004167"/>
    </source>
</evidence>
<keyword evidence="2 7" id="KW-0812">Transmembrane</keyword>
<dbReference type="Gene3D" id="2.40.30.170">
    <property type="match status" value="1"/>
</dbReference>
<organism evidence="9 10">
    <name type="scientific">Parvularcula dongshanensis</name>
    <dbReference type="NCBI Taxonomy" id="1173995"/>
    <lineage>
        <taxon>Bacteria</taxon>
        <taxon>Pseudomonadati</taxon>
        <taxon>Pseudomonadota</taxon>
        <taxon>Alphaproteobacteria</taxon>
        <taxon>Parvularculales</taxon>
        <taxon>Parvularculaceae</taxon>
        <taxon>Parvularcula</taxon>
    </lineage>
</organism>
<feature type="domain" description="Multidrug resistance protein MdtA-like barrel-sandwich hybrid" evidence="8">
    <location>
        <begin position="133"/>
        <end position="298"/>
    </location>
</feature>
<gene>
    <name evidence="9" type="ORF">GGQ59_002196</name>
</gene>
<dbReference type="Pfam" id="PF25917">
    <property type="entry name" value="BSH_RND"/>
    <property type="match status" value="1"/>
</dbReference>
<sequence length="403" mass="43452">MAEQASTDLDDHRRLYRRERDDGAAAPSNREEERETEDRPADRDEPPAKRKPAGERDEDAAQKDDGQDGNEEGDEGDDDEGPTIRDRLHTWRGKIVAGGILLVLVVAVTLAILWWLDARQYESTKNAYIAAPVVDLSPGVSGHIARIHVRNNETVQAGQPLLTLAGGGYEVSLSRAQAEVSAADAQAAQARASVEVAAAEQERAQREVNRLLSVSAAARAGQELDAAQAALRSANARVTQAEADVQAAEARREQAAAALSDAQLNQRDTVLLAPITGQVTNFDAVPGDYVTTGQPVLALVGRARWVDANFKEDQLQLMRPGQPVTVTIDAFSGFELPAHVESFQVGTGAEFSLFPPQNATGNWVETTQRVPVRIRFEEGAFSGFPSEAPVLPGMSVQVKAKVR</sequence>
<evidence type="ECO:0000256" key="2">
    <source>
        <dbReference type="ARBA" id="ARBA00022692"/>
    </source>
</evidence>
<dbReference type="Gene3D" id="2.40.50.100">
    <property type="match status" value="1"/>
</dbReference>
<dbReference type="Proteomes" id="UP000563524">
    <property type="component" value="Unassembled WGS sequence"/>
</dbReference>
<name>A0A840I464_9PROT</name>
<evidence type="ECO:0000256" key="3">
    <source>
        <dbReference type="ARBA" id="ARBA00022989"/>
    </source>
</evidence>
<evidence type="ECO:0000313" key="10">
    <source>
        <dbReference type="Proteomes" id="UP000563524"/>
    </source>
</evidence>
<dbReference type="InterPro" id="IPR058625">
    <property type="entry name" value="MdtA-like_BSH"/>
</dbReference>
<evidence type="ECO:0000256" key="6">
    <source>
        <dbReference type="SAM" id="MobiDB-lite"/>
    </source>
</evidence>
<feature type="coiled-coil region" evidence="5">
    <location>
        <begin position="173"/>
        <end position="265"/>
    </location>
</feature>
<dbReference type="GO" id="GO:0016020">
    <property type="term" value="C:membrane"/>
    <property type="evidence" value="ECO:0007669"/>
    <property type="project" value="UniProtKB-SubCell"/>
</dbReference>
<dbReference type="SUPFAM" id="SSF111369">
    <property type="entry name" value="HlyD-like secretion proteins"/>
    <property type="match status" value="1"/>
</dbReference>
<keyword evidence="3 7" id="KW-1133">Transmembrane helix</keyword>
<dbReference type="RefSeq" id="WP_183818464.1">
    <property type="nucleotide sequence ID" value="NZ_JACHOB010000004.1"/>
</dbReference>
<keyword evidence="10" id="KW-1185">Reference proteome</keyword>
<dbReference type="PANTHER" id="PTHR30386:SF26">
    <property type="entry name" value="TRANSPORT PROTEIN COMB"/>
    <property type="match status" value="1"/>
</dbReference>
<keyword evidence="5" id="KW-0175">Coiled coil</keyword>
<reference evidence="9 10" key="1">
    <citation type="submission" date="2020-08" db="EMBL/GenBank/DDBJ databases">
        <title>Genomic Encyclopedia of Type Strains, Phase IV (KMG-IV): sequencing the most valuable type-strain genomes for metagenomic binning, comparative biology and taxonomic classification.</title>
        <authorList>
            <person name="Goeker M."/>
        </authorList>
    </citation>
    <scope>NUCLEOTIDE SEQUENCE [LARGE SCALE GENOMIC DNA]</scope>
    <source>
        <strain evidence="9 10">DSM 102850</strain>
    </source>
</reference>
<dbReference type="PANTHER" id="PTHR30386">
    <property type="entry name" value="MEMBRANE FUSION SUBUNIT OF EMRAB-TOLC MULTIDRUG EFFLUX PUMP"/>
    <property type="match status" value="1"/>
</dbReference>
<evidence type="ECO:0000259" key="8">
    <source>
        <dbReference type="Pfam" id="PF25917"/>
    </source>
</evidence>
<dbReference type="AlphaFoldDB" id="A0A840I464"/>
<protein>
    <submittedName>
        <fullName evidence="9">Membrane fusion protein (Multidrug efflux system)</fullName>
    </submittedName>
</protein>
<feature type="compositionally biased region" description="Acidic residues" evidence="6">
    <location>
        <begin position="67"/>
        <end position="81"/>
    </location>
</feature>
<feature type="transmembrane region" description="Helical" evidence="7">
    <location>
        <begin position="95"/>
        <end position="116"/>
    </location>
</feature>
<evidence type="ECO:0000256" key="5">
    <source>
        <dbReference type="SAM" id="Coils"/>
    </source>
</evidence>
<feature type="region of interest" description="Disordered" evidence="6">
    <location>
        <begin position="1"/>
        <end position="85"/>
    </location>
</feature>
<keyword evidence="4 7" id="KW-0472">Membrane</keyword>
<proteinExistence type="predicted"/>
<evidence type="ECO:0000313" key="9">
    <source>
        <dbReference type="EMBL" id="MBB4659659.1"/>
    </source>
</evidence>
<comment type="subcellular location">
    <subcellularLocation>
        <location evidence="1">Membrane</location>
        <topology evidence="1">Single-pass membrane protein</topology>
    </subcellularLocation>
</comment>
<dbReference type="InterPro" id="IPR050739">
    <property type="entry name" value="MFP"/>
</dbReference>
<evidence type="ECO:0000256" key="4">
    <source>
        <dbReference type="ARBA" id="ARBA00023136"/>
    </source>
</evidence>
<dbReference type="EMBL" id="JACHOB010000004">
    <property type="protein sequence ID" value="MBB4659659.1"/>
    <property type="molecule type" value="Genomic_DNA"/>
</dbReference>